<reference evidence="2" key="2">
    <citation type="submission" date="2019-03" db="EMBL/GenBank/DDBJ databases">
        <authorList>
            <person name="Chen S.-C."/>
            <person name="Wu S.-Y."/>
            <person name="Lai M.-C."/>
        </authorList>
    </citation>
    <scope>NUCLEOTIDE SEQUENCE</scope>
    <source>
        <strain evidence="2">ML15</strain>
    </source>
</reference>
<feature type="transmembrane region" description="Helical" evidence="1">
    <location>
        <begin position="6"/>
        <end position="24"/>
    </location>
</feature>
<dbReference type="Proteomes" id="UP000826709">
    <property type="component" value="Chromosome"/>
</dbReference>
<dbReference type="OrthoDB" id="112381at2157"/>
<dbReference type="RefSeq" id="WP_220682408.1">
    <property type="nucleotide sequence ID" value="NZ_CP037968.1"/>
</dbReference>
<sequence>MIPFDPLLAPAVVLGMAGAVLVACRSARVRTAGFGVWVCGNMLWVAYGFWSGNVYVTVMFTFYAVTAGVGMVNAGEKSA</sequence>
<dbReference type="KEGG" id="mfk:E2N92_04005"/>
<keyword evidence="1" id="KW-0472">Membrane</keyword>
<organism evidence="2 3">
    <name type="scientific">Methanofollis formosanus</name>
    <dbReference type="NCBI Taxonomy" id="299308"/>
    <lineage>
        <taxon>Archaea</taxon>
        <taxon>Methanobacteriati</taxon>
        <taxon>Methanobacteriota</taxon>
        <taxon>Stenosarchaea group</taxon>
        <taxon>Methanomicrobia</taxon>
        <taxon>Methanomicrobiales</taxon>
        <taxon>Methanomicrobiaceae</taxon>
        <taxon>Methanofollis</taxon>
    </lineage>
</organism>
<evidence type="ECO:0000313" key="3">
    <source>
        <dbReference type="Proteomes" id="UP000826709"/>
    </source>
</evidence>
<dbReference type="EMBL" id="CP037968">
    <property type="protein sequence ID" value="QYZ78645.1"/>
    <property type="molecule type" value="Genomic_DNA"/>
</dbReference>
<keyword evidence="3" id="KW-1185">Reference proteome</keyword>
<proteinExistence type="predicted"/>
<dbReference type="AlphaFoldDB" id="A0A8G1EFD1"/>
<keyword evidence="1" id="KW-0812">Transmembrane</keyword>
<evidence type="ECO:0000313" key="2">
    <source>
        <dbReference type="EMBL" id="QYZ78645.1"/>
    </source>
</evidence>
<keyword evidence="1" id="KW-1133">Transmembrane helix</keyword>
<gene>
    <name evidence="2" type="ORF">E2N92_04005</name>
</gene>
<protein>
    <submittedName>
        <fullName evidence="2">Uncharacterized protein</fullName>
    </submittedName>
</protein>
<accession>A0A8G1EFD1</accession>
<name>A0A8G1EFD1_9EURY</name>
<reference evidence="2" key="1">
    <citation type="journal article" date="2005" name="Int. J. Syst. Evol. Microbiol.">
        <title>Methanofollis formosanus sp. nov., isolated from a fish pond.</title>
        <authorList>
            <person name="Wu S.Y."/>
            <person name="Chen S.C."/>
            <person name="Lai M.C."/>
        </authorList>
    </citation>
    <scope>NUCLEOTIDE SEQUENCE</scope>
    <source>
        <strain evidence="2">ML15</strain>
    </source>
</reference>
<evidence type="ECO:0000256" key="1">
    <source>
        <dbReference type="SAM" id="Phobius"/>
    </source>
</evidence>